<evidence type="ECO:0000256" key="1">
    <source>
        <dbReference type="SAM" id="MobiDB-lite"/>
    </source>
</evidence>
<comment type="caution">
    <text evidence="2">The sequence shown here is derived from an EMBL/GenBank/DDBJ whole genome shotgun (WGS) entry which is preliminary data.</text>
</comment>
<evidence type="ECO:0000313" key="3">
    <source>
        <dbReference type="Proteomes" id="UP000887013"/>
    </source>
</evidence>
<gene>
    <name evidence="2" type="ORF">NPIL_344651</name>
</gene>
<protein>
    <submittedName>
        <fullName evidence="2">Uncharacterized protein</fullName>
    </submittedName>
</protein>
<reference evidence="2" key="1">
    <citation type="submission" date="2020-08" db="EMBL/GenBank/DDBJ databases">
        <title>Multicomponent nature underlies the extraordinary mechanical properties of spider dragline silk.</title>
        <authorList>
            <person name="Kono N."/>
            <person name="Nakamura H."/>
            <person name="Mori M."/>
            <person name="Yoshida Y."/>
            <person name="Ohtoshi R."/>
            <person name="Malay A.D."/>
            <person name="Moran D.A.P."/>
            <person name="Tomita M."/>
            <person name="Numata K."/>
            <person name="Arakawa K."/>
        </authorList>
    </citation>
    <scope>NUCLEOTIDE SEQUENCE</scope>
</reference>
<proteinExistence type="predicted"/>
<sequence length="131" mass="14790">MGTEKMILPEWIWCVVRFVFFRTYKIVFLPSILLLLDLTFIPSEEITPVEDACGCSAIDVATQEDIKTSRKSQPELSSPPPKSHDIGIFGTLDNLMCITPHQGKSLEISGFRELETPFDTNIICNFVTIDH</sequence>
<dbReference type="AlphaFoldDB" id="A0A8X6QU86"/>
<organism evidence="2 3">
    <name type="scientific">Nephila pilipes</name>
    <name type="common">Giant wood spider</name>
    <name type="synonym">Nephila maculata</name>
    <dbReference type="NCBI Taxonomy" id="299642"/>
    <lineage>
        <taxon>Eukaryota</taxon>
        <taxon>Metazoa</taxon>
        <taxon>Ecdysozoa</taxon>
        <taxon>Arthropoda</taxon>
        <taxon>Chelicerata</taxon>
        <taxon>Arachnida</taxon>
        <taxon>Araneae</taxon>
        <taxon>Araneomorphae</taxon>
        <taxon>Entelegynae</taxon>
        <taxon>Araneoidea</taxon>
        <taxon>Nephilidae</taxon>
        <taxon>Nephila</taxon>
    </lineage>
</organism>
<feature type="region of interest" description="Disordered" evidence="1">
    <location>
        <begin position="65"/>
        <end position="84"/>
    </location>
</feature>
<name>A0A8X6QU86_NEPPI</name>
<accession>A0A8X6QU86</accession>
<dbReference type="EMBL" id="BMAW01035390">
    <property type="protein sequence ID" value="GFU39533.1"/>
    <property type="molecule type" value="Genomic_DNA"/>
</dbReference>
<keyword evidence="3" id="KW-1185">Reference proteome</keyword>
<dbReference type="Proteomes" id="UP000887013">
    <property type="component" value="Unassembled WGS sequence"/>
</dbReference>
<evidence type="ECO:0000313" key="2">
    <source>
        <dbReference type="EMBL" id="GFU39533.1"/>
    </source>
</evidence>